<keyword evidence="2" id="KW-1185">Reference proteome</keyword>
<evidence type="ECO:0008006" key="3">
    <source>
        <dbReference type="Google" id="ProtNLM"/>
    </source>
</evidence>
<dbReference type="RefSeq" id="WP_205179341.1">
    <property type="nucleotide sequence ID" value="NZ_JAFBFH010000014.1"/>
</dbReference>
<organism evidence="1 2">
    <name type="scientific">Siminovitchia thermophila</name>
    <dbReference type="NCBI Taxonomy" id="1245522"/>
    <lineage>
        <taxon>Bacteria</taxon>
        <taxon>Bacillati</taxon>
        <taxon>Bacillota</taxon>
        <taxon>Bacilli</taxon>
        <taxon>Bacillales</taxon>
        <taxon>Bacillaceae</taxon>
        <taxon>Siminovitchia</taxon>
    </lineage>
</organism>
<accession>A0ABS2R6Q4</accession>
<evidence type="ECO:0000313" key="1">
    <source>
        <dbReference type="EMBL" id="MBM7715322.1"/>
    </source>
</evidence>
<dbReference type="Proteomes" id="UP000823485">
    <property type="component" value="Unassembled WGS sequence"/>
</dbReference>
<gene>
    <name evidence="1" type="ORF">JOC94_002309</name>
</gene>
<reference evidence="1 2" key="1">
    <citation type="submission" date="2021-01" db="EMBL/GenBank/DDBJ databases">
        <title>Genomic Encyclopedia of Type Strains, Phase IV (KMG-IV): sequencing the most valuable type-strain genomes for metagenomic binning, comparative biology and taxonomic classification.</title>
        <authorList>
            <person name="Goeker M."/>
        </authorList>
    </citation>
    <scope>NUCLEOTIDE SEQUENCE [LARGE SCALE GENOMIC DNA]</scope>
    <source>
        <strain evidence="1 2">DSM 105453</strain>
    </source>
</reference>
<protein>
    <recommendedName>
        <fullName evidence="3">MYM-type domain-containing protein</fullName>
    </recommendedName>
</protein>
<dbReference type="EMBL" id="JAFBFH010000014">
    <property type="protein sequence ID" value="MBM7715322.1"/>
    <property type="molecule type" value="Genomic_DNA"/>
</dbReference>
<name>A0ABS2R6Q4_9BACI</name>
<sequence length="64" mass="7697">MVLFNIENDERLVECKGCGGQTFLNLALYDRQHKNHFCDEDCFKEWAYENVELIVEFYQRMNVS</sequence>
<comment type="caution">
    <text evidence="1">The sequence shown here is derived from an EMBL/GenBank/DDBJ whole genome shotgun (WGS) entry which is preliminary data.</text>
</comment>
<evidence type="ECO:0000313" key="2">
    <source>
        <dbReference type="Proteomes" id="UP000823485"/>
    </source>
</evidence>
<proteinExistence type="predicted"/>